<sequence length="823" mass="87501">MATGDRKINILLDRLLDRTGIRDDFLEFLNKKIDDTITAVFAGRSGTIDLESDDVTITSGANDTFDLDMTNANRGVVSGGQVITLPSNANRVTLEHKDIPFENDTAVIYEIGVRYQSVEDGVQVNAKTGAPEYKGFREDIGDKGNPLSVTDDPGVKIRIVVDNILQDGATVDHSGRKAIVFMTTPVSAVESVAFFTGTVALVGADNVIDVPYSGGAGPLGQNTTVNPPSTTAADYIVYFPGASWFAGAGAISSNQLYWFIGTITGNGPAATPTSFSVTGQTPLLQLLSLDGSYDGPTGGGSGRIIKVDSGAVEAEIAANTGDIRRTAFLANFLKSTAADDTGFTAISRGLVNGTQRNRGFMYLDTIVETTDIQIEEAINGNGTNTDRIDFTRGSVDVSNAAVVPPLSGAGVDFFTLVMITDFTTGLNTLYEVFVVNSSSQLTLRTMAGGTPNFSGETAGKATLFRPTFQVGGPGFIGSMNIRSNLAQGCPRFIGQDPTVGTTKGVADFNDLNGPFMISLREDGVIAMDQGGLIIRPVNATPANAQWLQMRAALIDPTGLKTASAVPSQGYLESWKGHRYHGWSVRGREVKPDVYFRDDFNYHSENFFTGSTRIPAWKQEQVSGNGTINGNSETTLTQPWGGHVIVDSGTTASGETRMIGPAVVRFRRAGTGPDRIVYFFARAGILFAKTDGISRIGIVHDVGGTKEFLGFASNDLTANTWEFQHATGGTVHQRLALQTVSAPAALEDALKDFYMVLVPTGGGTATFNVWMDGESAMSGDTGLTTTPASDNYAPYIESKADPVSGDQSIVVDLMEVWSEVLKDT</sequence>
<reference evidence="1" key="1">
    <citation type="journal article" date="2015" name="Nature">
        <title>Complex archaea that bridge the gap between prokaryotes and eukaryotes.</title>
        <authorList>
            <person name="Spang A."/>
            <person name="Saw J.H."/>
            <person name="Jorgensen S.L."/>
            <person name="Zaremba-Niedzwiedzka K."/>
            <person name="Martijn J."/>
            <person name="Lind A.E."/>
            <person name="van Eijk R."/>
            <person name="Schleper C."/>
            <person name="Guy L."/>
            <person name="Ettema T.J."/>
        </authorList>
    </citation>
    <scope>NUCLEOTIDE SEQUENCE</scope>
</reference>
<gene>
    <name evidence="1" type="ORF">LCGC14_0320500</name>
</gene>
<proteinExistence type="predicted"/>
<protein>
    <submittedName>
        <fullName evidence="1">Uncharacterized protein</fullName>
    </submittedName>
</protein>
<comment type="caution">
    <text evidence="1">The sequence shown here is derived from an EMBL/GenBank/DDBJ whole genome shotgun (WGS) entry which is preliminary data.</text>
</comment>
<dbReference type="AlphaFoldDB" id="A0A0F9U2A8"/>
<accession>A0A0F9U2A8</accession>
<evidence type="ECO:0000313" key="1">
    <source>
        <dbReference type="EMBL" id="KKN81437.1"/>
    </source>
</evidence>
<organism evidence="1">
    <name type="scientific">marine sediment metagenome</name>
    <dbReference type="NCBI Taxonomy" id="412755"/>
    <lineage>
        <taxon>unclassified sequences</taxon>
        <taxon>metagenomes</taxon>
        <taxon>ecological metagenomes</taxon>
    </lineage>
</organism>
<dbReference type="EMBL" id="LAZR01000215">
    <property type="protein sequence ID" value="KKN81437.1"/>
    <property type="molecule type" value="Genomic_DNA"/>
</dbReference>
<name>A0A0F9U2A8_9ZZZZ</name>